<dbReference type="PANTHER" id="PTHR33798:SF5">
    <property type="entry name" value="FLAVIN REDUCTASE LIKE DOMAIN-CONTAINING PROTEIN"/>
    <property type="match status" value="1"/>
</dbReference>
<evidence type="ECO:0000313" key="6">
    <source>
        <dbReference type="EMBL" id="MFD2415863.1"/>
    </source>
</evidence>
<feature type="domain" description="Flavin reductase like" evidence="5">
    <location>
        <begin position="17"/>
        <end position="165"/>
    </location>
</feature>
<dbReference type="Pfam" id="PF01613">
    <property type="entry name" value="Flavin_Reduct"/>
    <property type="match status" value="1"/>
</dbReference>
<keyword evidence="2" id="KW-0285">Flavoprotein</keyword>
<dbReference type="EC" id="1.5.1.-" evidence="6"/>
<dbReference type="InterPro" id="IPR012349">
    <property type="entry name" value="Split_barrel_FMN-bd"/>
</dbReference>
<dbReference type="InterPro" id="IPR002563">
    <property type="entry name" value="Flavin_Rdtase-like_dom"/>
</dbReference>
<dbReference type="Gene3D" id="2.30.110.10">
    <property type="entry name" value="Electron Transport, Fmn-binding Protein, Chain A"/>
    <property type="match status" value="1"/>
</dbReference>
<name>A0ABW5FLE6_9PSEU</name>
<comment type="cofactor">
    <cofactor evidence="1">
        <name>FMN</name>
        <dbReference type="ChEBI" id="CHEBI:58210"/>
    </cofactor>
</comment>
<keyword evidence="6" id="KW-0560">Oxidoreductase</keyword>
<comment type="caution">
    <text evidence="6">The sequence shown here is derived from an EMBL/GenBank/DDBJ whole genome shotgun (WGS) entry which is preliminary data.</text>
</comment>
<evidence type="ECO:0000256" key="2">
    <source>
        <dbReference type="ARBA" id="ARBA00022630"/>
    </source>
</evidence>
<reference evidence="7" key="1">
    <citation type="journal article" date="2019" name="Int. J. Syst. Evol. Microbiol.">
        <title>The Global Catalogue of Microorganisms (GCM) 10K type strain sequencing project: providing services to taxonomists for standard genome sequencing and annotation.</title>
        <authorList>
            <consortium name="The Broad Institute Genomics Platform"/>
            <consortium name="The Broad Institute Genome Sequencing Center for Infectious Disease"/>
            <person name="Wu L."/>
            <person name="Ma J."/>
        </authorList>
    </citation>
    <scope>NUCLEOTIDE SEQUENCE [LARGE SCALE GENOMIC DNA]</scope>
    <source>
        <strain evidence="7">CGMCC 4.7645</strain>
    </source>
</reference>
<comment type="similarity">
    <text evidence="4">Belongs to the flavoredoxin family.</text>
</comment>
<evidence type="ECO:0000259" key="5">
    <source>
        <dbReference type="SMART" id="SM00903"/>
    </source>
</evidence>
<dbReference type="GO" id="GO:0016491">
    <property type="term" value="F:oxidoreductase activity"/>
    <property type="evidence" value="ECO:0007669"/>
    <property type="project" value="UniProtKB-KW"/>
</dbReference>
<organism evidence="6 7">
    <name type="scientific">Amycolatopsis pigmentata</name>
    <dbReference type="NCBI Taxonomy" id="450801"/>
    <lineage>
        <taxon>Bacteria</taxon>
        <taxon>Bacillati</taxon>
        <taxon>Actinomycetota</taxon>
        <taxon>Actinomycetes</taxon>
        <taxon>Pseudonocardiales</taxon>
        <taxon>Pseudonocardiaceae</taxon>
        <taxon>Amycolatopsis</taxon>
    </lineage>
</organism>
<keyword evidence="3" id="KW-0288">FMN</keyword>
<sequence>MNQNKITVPREQWDAMFAPSSCLVLDTTVSEDGFVNAAPHATAIRVCHDPVSFAVTVSAYSHTAANLKATGEWVVNVVPFDETMLGKVRVAGLPFKHEVNELDKAGLTPIPSLEVKPPRIAECKAHFECKVDWIHEWENRLMAVGRVVAVSIDEDCYDPAGKIRWDALRPAIFCGFPYDGNFVPVYEPVHVKIPYDGPADWRTDIPYLAPPGEDGVPVVTAGRGRA</sequence>
<accession>A0ABW5FLE6</accession>
<dbReference type="SUPFAM" id="SSF50475">
    <property type="entry name" value="FMN-binding split barrel"/>
    <property type="match status" value="1"/>
</dbReference>
<dbReference type="PANTHER" id="PTHR33798">
    <property type="entry name" value="FLAVOPROTEIN OXYGENASE"/>
    <property type="match status" value="1"/>
</dbReference>
<dbReference type="RefSeq" id="WP_378262052.1">
    <property type="nucleotide sequence ID" value="NZ_JBHUKR010000004.1"/>
</dbReference>
<protein>
    <submittedName>
        <fullName evidence="6">Flavin reductase family protein</fullName>
        <ecNumber evidence="6">1.5.1.-</ecNumber>
    </submittedName>
</protein>
<evidence type="ECO:0000256" key="3">
    <source>
        <dbReference type="ARBA" id="ARBA00022643"/>
    </source>
</evidence>
<evidence type="ECO:0000313" key="7">
    <source>
        <dbReference type="Proteomes" id="UP001597417"/>
    </source>
</evidence>
<proteinExistence type="inferred from homology"/>
<evidence type="ECO:0000256" key="4">
    <source>
        <dbReference type="ARBA" id="ARBA00038054"/>
    </source>
</evidence>
<evidence type="ECO:0000256" key="1">
    <source>
        <dbReference type="ARBA" id="ARBA00001917"/>
    </source>
</evidence>
<dbReference type="EMBL" id="JBHUKR010000004">
    <property type="protein sequence ID" value="MFD2415863.1"/>
    <property type="molecule type" value="Genomic_DNA"/>
</dbReference>
<dbReference type="SMART" id="SM00903">
    <property type="entry name" value="Flavin_Reduct"/>
    <property type="match status" value="1"/>
</dbReference>
<gene>
    <name evidence="6" type="ORF">ACFSXZ_05930</name>
</gene>
<keyword evidence="7" id="KW-1185">Reference proteome</keyword>
<dbReference type="Proteomes" id="UP001597417">
    <property type="component" value="Unassembled WGS sequence"/>
</dbReference>